<dbReference type="SUPFAM" id="SSF53850">
    <property type="entry name" value="Periplasmic binding protein-like II"/>
    <property type="match status" value="1"/>
</dbReference>
<evidence type="ECO:0000256" key="4">
    <source>
        <dbReference type="ARBA" id="ARBA00023163"/>
    </source>
</evidence>
<evidence type="ECO:0000259" key="5">
    <source>
        <dbReference type="PROSITE" id="PS50931"/>
    </source>
</evidence>
<gene>
    <name evidence="6" type="ORF">LVJ81_01005</name>
</gene>
<keyword evidence="3" id="KW-0238">DNA-binding</keyword>
<dbReference type="InterPro" id="IPR036390">
    <property type="entry name" value="WH_DNA-bd_sf"/>
</dbReference>
<dbReference type="RefSeq" id="WP_019958009.1">
    <property type="nucleotide sequence ID" value="NZ_CP091512.1"/>
</dbReference>
<dbReference type="Gene3D" id="1.10.10.10">
    <property type="entry name" value="Winged helix-like DNA-binding domain superfamily/Winged helix DNA-binding domain"/>
    <property type="match status" value="1"/>
</dbReference>
<keyword evidence="7" id="KW-1185">Reference proteome</keyword>
<evidence type="ECO:0000256" key="1">
    <source>
        <dbReference type="ARBA" id="ARBA00009437"/>
    </source>
</evidence>
<dbReference type="PANTHER" id="PTHR30537">
    <property type="entry name" value="HTH-TYPE TRANSCRIPTIONAL REGULATOR"/>
    <property type="match status" value="1"/>
</dbReference>
<dbReference type="PRINTS" id="PR00039">
    <property type="entry name" value="HTHLYSR"/>
</dbReference>
<reference evidence="6" key="1">
    <citation type="submission" date="2021-12" db="EMBL/GenBank/DDBJ databases">
        <authorList>
            <person name="Veyrier F.J."/>
        </authorList>
    </citation>
    <scope>NUCLEOTIDE SEQUENCE</scope>
    <source>
        <strain evidence="6">SAG 1488-6</strain>
    </source>
</reference>
<dbReference type="Gene3D" id="3.40.190.10">
    <property type="entry name" value="Periplasmic binding protein-like II"/>
    <property type="match status" value="2"/>
</dbReference>
<dbReference type="PANTHER" id="PTHR30537:SF74">
    <property type="entry name" value="HTH-TYPE TRANSCRIPTIONAL REGULATOR TRPI"/>
    <property type="match status" value="1"/>
</dbReference>
<keyword evidence="4" id="KW-0804">Transcription</keyword>
<dbReference type="Proteomes" id="UP000832034">
    <property type="component" value="Chromosome"/>
</dbReference>
<comment type="similarity">
    <text evidence="1">Belongs to the LysR transcriptional regulatory family.</text>
</comment>
<dbReference type="InterPro" id="IPR000847">
    <property type="entry name" value="LysR_HTH_N"/>
</dbReference>
<dbReference type="Pfam" id="PF00126">
    <property type="entry name" value="HTH_1"/>
    <property type="match status" value="1"/>
</dbReference>
<dbReference type="InterPro" id="IPR058163">
    <property type="entry name" value="LysR-type_TF_proteobact-type"/>
</dbReference>
<dbReference type="PROSITE" id="PS50931">
    <property type="entry name" value="HTH_LYSR"/>
    <property type="match status" value="1"/>
</dbReference>
<sequence>MSNYESQHPSLTALRVFTSVGRFHNITRAANELGISKGAVSQHLHKLEQTLDVKLFERHGKELSLTEQGRFYLADLRRAFDLIDQSTQRLTINQREWIISCTPTFAECWLIPRLSSLQQLLQGPIRIIASPQRANFIEDGVDIAIRQDNPPFSVAHSSYLLYHRDWVLVCHADLYDVYHQNIAEEKYLNLTFIGDSHHFETHIPDLSMKIQNMRSIRMSTAALSMHTCLNKLGMCLIDRFFIREHLETGRLKILDSFPDFQQDAFYLIHDKHKPLPEELIAWFKQQN</sequence>
<evidence type="ECO:0000256" key="2">
    <source>
        <dbReference type="ARBA" id="ARBA00023015"/>
    </source>
</evidence>
<dbReference type="EMBL" id="CP091512">
    <property type="protein sequence ID" value="UOO92659.1"/>
    <property type="molecule type" value="Genomic_DNA"/>
</dbReference>
<dbReference type="InterPro" id="IPR005119">
    <property type="entry name" value="LysR_subst-bd"/>
</dbReference>
<name>A0ABY4EBQ4_VITST</name>
<evidence type="ECO:0000256" key="3">
    <source>
        <dbReference type="ARBA" id="ARBA00023125"/>
    </source>
</evidence>
<dbReference type="InterPro" id="IPR036388">
    <property type="entry name" value="WH-like_DNA-bd_sf"/>
</dbReference>
<proteinExistence type="inferred from homology"/>
<accession>A0ABY4EBQ4</accession>
<dbReference type="Pfam" id="PF03466">
    <property type="entry name" value="LysR_substrate"/>
    <property type="match status" value="1"/>
</dbReference>
<protein>
    <submittedName>
        <fullName evidence="6">LysR family transcriptional regulator</fullName>
    </submittedName>
</protein>
<keyword evidence="2" id="KW-0805">Transcription regulation</keyword>
<feature type="domain" description="HTH lysR-type" evidence="5">
    <location>
        <begin position="9"/>
        <end position="66"/>
    </location>
</feature>
<organism evidence="6 7">
    <name type="scientific">Vitreoscilla stercoraria</name>
    <dbReference type="NCBI Taxonomy" id="61"/>
    <lineage>
        <taxon>Bacteria</taxon>
        <taxon>Pseudomonadati</taxon>
        <taxon>Pseudomonadota</taxon>
        <taxon>Betaproteobacteria</taxon>
        <taxon>Neisseriales</taxon>
        <taxon>Neisseriaceae</taxon>
        <taxon>Vitreoscilla</taxon>
    </lineage>
</organism>
<evidence type="ECO:0000313" key="6">
    <source>
        <dbReference type="EMBL" id="UOO92659.1"/>
    </source>
</evidence>
<evidence type="ECO:0000313" key="7">
    <source>
        <dbReference type="Proteomes" id="UP000832034"/>
    </source>
</evidence>
<dbReference type="SUPFAM" id="SSF46785">
    <property type="entry name" value="Winged helix' DNA-binding domain"/>
    <property type="match status" value="1"/>
</dbReference>
<reference evidence="6" key="2">
    <citation type="journal article" date="2022" name="Res Sq">
        <title>Evolution of multicellular longitudinally dividing oral cavity symbionts (Neisseriaceae).</title>
        <authorList>
            <person name="Nyongesa S."/>
            <person name="Weber P."/>
            <person name="Bernet E."/>
            <person name="Pullido F."/>
            <person name="Nieckarz M."/>
            <person name="Delaby M."/>
            <person name="Nieves C."/>
            <person name="Viehboeck T."/>
            <person name="Krause N."/>
            <person name="Rivera-Millot A."/>
            <person name="Nakamura A."/>
            <person name="Vischer N."/>
            <person name="VanNieuwenhze M."/>
            <person name="Brun Y."/>
            <person name="Cava F."/>
            <person name="Bulgheresi S."/>
            <person name="Veyrier F."/>
        </authorList>
    </citation>
    <scope>NUCLEOTIDE SEQUENCE</scope>
    <source>
        <strain evidence="6">SAG 1488-6</strain>
    </source>
</reference>